<reference evidence="3" key="1">
    <citation type="journal article" date="2020" name="Genome Biol.">
        <title>Gamete binning: chromosome-level and haplotype-resolved genome assembly enabled by high-throughput single-cell sequencing of gamete genomes.</title>
        <authorList>
            <person name="Campoy J.A."/>
            <person name="Sun H."/>
            <person name="Goel M."/>
            <person name="Jiao W.-B."/>
            <person name="Folz-Donahue K."/>
            <person name="Wang N."/>
            <person name="Rubio M."/>
            <person name="Liu C."/>
            <person name="Kukat C."/>
            <person name="Ruiz D."/>
            <person name="Huettel B."/>
            <person name="Schneeberger K."/>
        </authorList>
    </citation>
    <scope>NUCLEOTIDE SEQUENCE [LARGE SCALE GENOMIC DNA]</scope>
    <source>
        <strain evidence="3">cv. Rojo Pasion</strain>
    </source>
</reference>
<dbReference type="InterPro" id="IPR001611">
    <property type="entry name" value="Leu-rich_rpt"/>
</dbReference>
<sequence>MGNIPNEYADIQTLWKINFSSNALSGSVPEFIGDLPSIRLLDFSRNGFTGEIPSALFKYCYKTKFVSLSHNILLGSIPESLANCLNLEGLDYFSLRSNALSGNVVEQLSTGKIPEIATCSEEMEYFDAS</sequence>
<dbReference type="InterPro" id="IPR051848">
    <property type="entry name" value="PGIP"/>
</dbReference>
<dbReference type="PANTHER" id="PTHR48059:SF30">
    <property type="entry name" value="OS06G0587000 PROTEIN"/>
    <property type="match status" value="1"/>
</dbReference>
<dbReference type="SUPFAM" id="SSF52058">
    <property type="entry name" value="L domain-like"/>
    <property type="match status" value="1"/>
</dbReference>
<dbReference type="AlphaFoldDB" id="A0A6J5YEC2"/>
<proteinExistence type="predicted"/>
<name>A0A6J5YEC2_PRUAR</name>
<evidence type="ECO:0000313" key="3">
    <source>
        <dbReference type="Proteomes" id="UP000507245"/>
    </source>
</evidence>
<organism evidence="2 3">
    <name type="scientific">Prunus armeniaca</name>
    <name type="common">Apricot</name>
    <name type="synonym">Armeniaca vulgaris</name>
    <dbReference type="NCBI Taxonomy" id="36596"/>
    <lineage>
        <taxon>Eukaryota</taxon>
        <taxon>Viridiplantae</taxon>
        <taxon>Streptophyta</taxon>
        <taxon>Embryophyta</taxon>
        <taxon>Tracheophyta</taxon>
        <taxon>Spermatophyta</taxon>
        <taxon>Magnoliopsida</taxon>
        <taxon>eudicotyledons</taxon>
        <taxon>Gunneridae</taxon>
        <taxon>Pentapetalae</taxon>
        <taxon>rosids</taxon>
        <taxon>fabids</taxon>
        <taxon>Rosales</taxon>
        <taxon>Rosaceae</taxon>
        <taxon>Amygdaloideae</taxon>
        <taxon>Amygdaleae</taxon>
        <taxon>Prunus</taxon>
    </lineage>
</organism>
<accession>A0A6J5YEC2</accession>
<dbReference type="EMBL" id="CAEKKB010000008">
    <property type="protein sequence ID" value="CAB4321898.1"/>
    <property type="molecule type" value="Genomic_DNA"/>
</dbReference>
<keyword evidence="3" id="KW-1185">Reference proteome</keyword>
<dbReference type="Pfam" id="PF00560">
    <property type="entry name" value="LRR_1"/>
    <property type="match status" value="3"/>
</dbReference>
<protein>
    <recommendedName>
        <fullName evidence="4">Leucine-rich repeat-containing N-terminal plant-type domain-containing protein</fullName>
    </recommendedName>
</protein>
<comment type="subcellular location">
    <subcellularLocation>
        <location evidence="1">Cell envelope</location>
    </subcellularLocation>
</comment>
<dbReference type="Proteomes" id="UP000507245">
    <property type="component" value="Unassembled WGS sequence"/>
</dbReference>
<evidence type="ECO:0000256" key="1">
    <source>
        <dbReference type="ARBA" id="ARBA00004196"/>
    </source>
</evidence>
<evidence type="ECO:0008006" key="4">
    <source>
        <dbReference type="Google" id="ProtNLM"/>
    </source>
</evidence>
<dbReference type="PANTHER" id="PTHR48059">
    <property type="entry name" value="POLYGALACTURONASE INHIBITOR 1"/>
    <property type="match status" value="1"/>
</dbReference>
<evidence type="ECO:0000313" key="2">
    <source>
        <dbReference type="EMBL" id="CAB4321898.1"/>
    </source>
</evidence>
<dbReference type="OrthoDB" id="1436446at2759"/>
<gene>
    <name evidence="2" type="ORF">ORAREDHAP_LOCUS51176</name>
</gene>
<dbReference type="InterPro" id="IPR032675">
    <property type="entry name" value="LRR_dom_sf"/>
</dbReference>
<dbReference type="Gene3D" id="3.80.10.10">
    <property type="entry name" value="Ribonuclease Inhibitor"/>
    <property type="match status" value="1"/>
</dbReference>